<sequence length="261" mass="29794">MAPIWGMDIPLPSYISLLLLFVFFIWGLWMLFSGNRSQKQVAAKINSETSKQHRLKKIQKLTGQRHPILYSSAQNPQWEENLRMACTEANLTGVSELPVGWTQEYILWSMERSLQQIFRYLESTRSRLMEQDLPESQDVISSSTTSVLVAQKTVLCCCDYKKAKHSTDHSISFSSSCNDSSLSHLPVFSEGTTWEFRSHSLPISNKKQSSVFRNRGKTLPPFRLSEPQKSKLFQNLADLSPLQPQNSFISSISEPLNICKQ</sequence>
<proteinExistence type="predicted"/>
<dbReference type="Proteomes" id="UP000029965">
    <property type="component" value="Chromosome 14"/>
</dbReference>
<keyword evidence="1" id="KW-0812">Transmembrane</keyword>
<keyword evidence="1" id="KW-1133">Transmembrane helix</keyword>
<dbReference type="Ensembl" id="ENSCSAT00000008206.1">
    <property type="protein sequence ID" value="ENSCSAP00000006358.1"/>
    <property type="gene ID" value="ENSCSAG00000010129.1"/>
</dbReference>
<dbReference type="eggNOG" id="ENOG502T2GT">
    <property type="taxonomic scope" value="Eukaryota"/>
</dbReference>
<protein>
    <submittedName>
        <fullName evidence="2">Uncharacterized protein</fullName>
    </submittedName>
</protein>
<accession>A0A0D9RCL9</accession>
<evidence type="ECO:0000256" key="1">
    <source>
        <dbReference type="SAM" id="Phobius"/>
    </source>
</evidence>
<keyword evidence="3" id="KW-1185">Reference proteome</keyword>
<evidence type="ECO:0000313" key="3">
    <source>
        <dbReference type="Proteomes" id="UP000029965"/>
    </source>
</evidence>
<reference evidence="2 3" key="1">
    <citation type="submission" date="2014-03" db="EMBL/GenBank/DDBJ databases">
        <authorList>
            <person name="Warren W."/>
            <person name="Wilson R.K."/>
        </authorList>
    </citation>
    <scope>NUCLEOTIDE SEQUENCE</scope>
</reference>
<dbReference type="OMA" id="NPQWEEN"/>
<dbReference type="EMBL" id="AQIB01033739">
    <property type="status" value="NOT_ANNOTATED_CDS"/>
    <property type="molecule type" value="Genomic_DNA"/>
</dbReference>
<keyword evidence="1" id="KW-0472">Membrane</keyword>
<reference evidence="2" key="2">
    <citation type="submission" date="2025-08" db="UniProtKB">
        <authorList>
            <consortium name="Ensembl"/>
        </authorList>
    </citation>
    <scope>IDENTIFICATION</scope>
</reference>
<dbReference type="Bgee" id="ENSCSAG00000010129">
    <property type="expression patterns" value="Expressed in liver"/>
</dbReference>
<name>A0A0D9RCL9_CHLSB</name>
<dbReference type="AlphaFoldDB" id="A0A0D9RCL9"/>
<evidence type="ECO:0000313" key="2">
    <source>
        <dbReference type="Ensembl" id="ENSCSAP00000006358.1"/>
    </source>
</evidence>
<dbReference type="GeneTree" id="ENSGT00940000174064"/>
<organism evidence="2 3">
    <name type="scientific">Chlorocebus sabaeus</name>
    <name type="common">Green monkey</name>
    <name type="synonym">Simia sabaea</name>
    <dbReference type="NCBI Taxonomy" id="60711"/>
    <lineage>
        <taxon>Eukaryota</taxon>
        <taxon>Metazoa</taxon>
        <taxon>Chordata</taxon>
        <taxon>Craniata</taxon>
        <taxon>Vertebrata</taxon>
        <taxon>Euteleostomi</taxon>
        <taxon>Mammalia</taxon>
        <taxon>Eutheria</taxon>
        <taxon>Euarchontoglires</taxon>
        <taxon>Primates</taxon>
        <taxon>Haplorrhini</taxon>
        <taxon>Catarrhini</taxon>
        <taxon>Cercopithecidae</taxon>
        <taxon>Cercopithecinae</taxon>
        <taxon>Chlorocebus</taxon>
    </lineage>
</organism>
<dbReference type="STRING" id="60711.ENSCSAP00000006358"/>
<feature type="transmembrane region" description="Helical" evidence="1">
    <location>
        <begin position="12"/>
        <end position="32"/>
    </location>
</feature>
<dbReference type="EMBL" id="AQIB01033740">
    <property type="status" value="NOT_ANNOTATED_CDS"/>
    <property type="molecule type" value="Genomic_DNA"/>
</dbReference>
<reference evidence="2" key="3">
    <citation type="submission" date="2025-09" db="UniProtKB">
        <authorList>
            <consortium name="Ensembl"/>
        </authorList>
    </citation>
    <scope>IDENTIFICATION</scope>
</reference>